<organism evidence="1 2">
    <name type="scientific">Trinickia symbiotica</name>
    <dbReference type="NCBI Taxonomy" id="863227"/>
    <lineage>
        <taxon>Bacteria</taxon>
        <taxon>Pseudomonadati</taxon>
        <taxon>Pseudomonadota</taxon>
        <taxon>Betaproteobacteria</taxon>
        <taxon>Burkholderiales</taxon>
        <taxon>Burkholderiaceae</taxon>
        <taxon>Trinickia</taxon>
    </lineage>
</organism>
<sequence length="121" mass="13962">MNMEEILNPVEIAIDNEDSDDGFFSVGFILNFDVDQVPHNIGLCRDAYENPDSIYVEPDDQIYGFRTRNASFTVNELILTISLHDENKFYWDGSKSVRIKLDPKKKDDAVACLRRIFDLQP</sequence>
<comment type="caution">
    <text evidence="1">The sequence shown here is derived from an EMBL/GenBank/DDBJ whole genome shotgun (WGS) entry which is preliminary data.</text>
</comment>
<name>A0A2T3XXK1_9BURK</name>
<evidence type="ECO:0000313" key="1">
    <source>
        <dbReference type="EMBL" id="PTB21211.1"/>
    </source>
</evidence>
<evidence type="ECO:0000313" key="2">
    <source>
        <dbReference type="Proteomes" id="UP000240638"/>
    </source>
</evidence>
<dbReference type="Proteomes" id="UP000240638">
    <property type="component" value="Unassembled WGS sequence"/>
</dbReference>
<proteinExistence type="predicted"/>
<dbReference type="EMBL" id="PYUC01000004">
    <property type="protein sequence ID" value="PTB21211.1"/>
    <property type="molecule type" value="Genomic_DNA"/>
</dbReference>
<gene>
    <name evidence="1" type="ORF">C9I57_09975</name>
</gene>
<dbReference type="AlphaFoldDB" id="A0A2T3XXK1"/>
<accession>A0A2T3XXK1</accession>
<reference evidence="1 2" key="1">
    <citation type="submission" date="2018-03" db="EMBL/GenBank/DDBJ databases">
        <title>Whole genome analyses suggest that Burkholderia sensu lato contains two further novel genera in the rhizoxinica-symbiotica group Mycetohabitans gen. nov., and Trinickia gen. nov.: implications for the evolution of diazotrophy and nodulation in the Burkholderiaceae.</title>
        <authorList>
            <person name="Estrada De Los Santos P."/>
            <person name="Palmer M."/>
            <person name="Chavez-Ramirez B."/>
            <person name="Steenkamp E.T."/>
            <person name="Hirsch A.M."/>
            <person name="Manyaka P."/>
            <person name="Maluk M."/>
            <person name="Lafos M."/>
            <person name="Crook M."/>
            <person name="Gross E."/>
            <person name="Simon M.F."/>
            <person name="Bueno Dos Reis Junior F."/>
            <person name="Poole P.S."/>
            <person name="Venter S.N."/>
            <person name="James E.K."/>
        </authorList>
    </citation>
    <scope>NUCLEOTIDE SEQUENCE [LARGE SCALE GENOMIC DNA]</scope>
    <source>
        <strain evidence="1 2">JPY-366</strain>
    </source>
</reference>
<protein>
    <submittedName>
        <fullName evidence="1">Uncharacterized protein</fullName>
    </submittedName>
</protein>